<keyword evidence="1" id="KW-1133">Transmembrane helix</keyword>
<reference evidence="3" key="1">
    <citation type="submission" date="2007-11" db="EMBL/GenBank/DDBJ databases">
        <title>Complete genome sequence of Clostridium phytofermentans ISDg.</title>
        <authorList>
            <person name="Leschine S.B."/>
            <person name="Warnick T.A."/>
            <person name="Blanchard J.L."/>
            <person name="Schnell D.J."/>
            <person name="Petit E.L."/>
            <person name="LaTouf W.G."/>
            <person name="Copeland A."/>
            <person name="Lucas S."/>
            <person name="Lapidus A."/>
            <person name="Barry K."/>
            <person name="Glavina del Rio T."/>
            <person name="Dalin E."/>
            <person name="Tice H."/>
            <person name="Pitluck S."/>
            <person name="Kiss H."/>
            <person name="Brettin T."/>
            <person name="Bruce D."/>
            <person name="Detter J.C."/>
            <person name="Han C."/>
            <person name="Kuske C."/>
            <person name="Schmutz J."/>
            <person name="Larimer F."/>
            <person name="Land M."/>
            <person name="Hauser L."/>
            <person name="Kyrpides N."/>
            <person name="Kim E.A."/>
            <person name="Richardson P."/>
        </authorList>
    </citation>
    <scope>NUCLEOTIDE SEQUENCE [LARGE SCALE GENOMIC DNA]</scope>
    <source>
        <strain evidence="3">ATCC 700394 / DSM 18823 / ISDg</strain>
    </source>
</reference>
<keyword evidence="1" id="KW-0812">Transmembrane</keyword>
<evidence type="ECO:0000256" key="1">
    <source>
        <dbReference type="SAM" id="Phobius"/>
    </source>
</evidence>
<evidence type="ECO:0000313" key="2">
    <source>
        <dbReference type="EMBL" id="ABX44020.1"/>
    </source>
</evidence>
<evidence type="ECO:0008006" key="4">
    <source>
        <dbReference type="Google" id="ProtNLM"/>
    </source>
</evidence>
<dbReference type="Proteomes" id="UP000000370">
    <property type="component" value="Chromosome"/>
</dbReference>
<keyword evidence="1" id="KW-0472">Membrane</keyword>
<dbReference type="eggNOG" id="COG1198">
    <property type="taxonomic scope" value="Bacteria"/>
</dbReference>
<feature type="transmembrane region" description="Helical" evidence="1">
    <location>
        <begin position="371"/>
        <end position="392"/>
    </location>
</feature>
<dbReference type="HOGENOM" id="CLU_039030_0_0_9"/>
<accession>A9KJK0</accession>
<dbReference type="AlphaFoldDB" id="A9KJK0"/>
<proteinExistence type="predicted"/>
<gene>
    <name evidence="2" type="ordered locus">Cphy_3673</name>
</gene>
<organism evidence="2 3">
    <name type="scientific">Lachnoclostridium phytofermentans (strain ATCC 700394 / DSM 18823 / ISDg)</name>
    <name type="common">Clostridium phytofermentans</name>
    <dbReference type="NCBI Taxonomy" id="357809"/>
    <lineage>
        <taxon>Bacteria</taxon>
        <taxon>Bacillati</taxon>
        <taxon>Bacillota</taxon>
        <taxon>Clostridia</taxon>
        <taxon>Lachnospirales</taxon>
        <taxon>Lachnospiraceae</taxon>
    </lineage>
</organism>
<dbReference type="EMBL" id="CP000885">
    <property type="protein sequence ID" value="ABX44020.1"/>
    <property type="molecule type" value="Genomic_DNA"/>
</dbReference>
<dbReference type="Gene3D" id="2.20.28.30">
    <property type="entry name" value="RNA polymerase ii, chain L"/>
    <property type="match status" value="2"/>
</dbReference>
<keyword evidence="3" id="KW-1185">Reference proteome</keyword>
<sequence>MHTIFSAGIRHVIILYRKRELLMVIQYKCPSCGADLTFDTTSKKLHCASCGSYYSIDSMPPPDIPLGESDDAPKVNPFGPQDIYEEASFDYKQKSEWQHKDFSSSKVSEYHCKNCGAVVITDKDTIATSCSFCGAAVVLSDRIEGQLEPSRIIPFKINRDQATKAFQKWCKKGLLTPTEFKHADRVKNITGIYIPFWLYDLNGIGDIDATCTKVRTYTRGDYIYTETQYYHVYRKVNLNYSNVPADASEKMNDNLMDRLEPYQNHDLITFEMPYLAGYLAEKYNFNADQIFPRARDKVGGFVDNYLRNTIHGYHSVITNRKDISIYKKNAYYTLLPVWMVCYDYKDSEHIFAMNGQTGKIVGKPPLSVPKMFAWFALIASLSFLIIKLLVVLNGGPWL</sequence>
<protein>
    <recommendedName>
        <fullName evidence="4">Replication restart DNA helicase PriA</fullName>
    </recommendedName>
</protein>
<dbReference type="KEGG" id="cpy:Cphy_3673"/>
<dbReference type="STRING" id="357809.Cphy_3673"/>
<dbReference type="PANTHER" id="PTHR37826:SF3">
    <property type="entry name" value="J DOMAIN-CONTAINING PROTEIN"/>
    <property type="match status" value="1"/>
</dbReference>
<dbReference type="PANTHER" id="PTHR37826">
    <property type="entry name" value="FLOTILLIN BAND_7_5 DOMAIN PROTEIN"/>
    <property type="match status" value="1"/>
</dbReference>
<evidence type="ECO:0000313" key="3">
    <source>
        <dbReference type="Proteomes" id="UP000000370"/>
    </source>
</evidence>
<name>A9KJK0_LACP7</name>